<comment type="caution">
    <text evidence="1">The sequence shown here is derived from an EMBL/GenBank/DDBJ whole genome shotgun (WGS) entry which is preliminary data.</text>
</comment>
<dbReference type="EMBL" id="SFBE01000298">
    <property type="protein sequence ID" value="TRU46796.1"/>
    <property type="molecule type" value="Genomic_DNA"/>
</dbReference>
<dbReference type="GO" id="GO:0003677">
    <property type="term" value="F:DNA binding"/>
    <property type="evidence" value="ECO:0007669"/>
    <property type="project" value="InterPro"/>
</dbReference>
<sequence length="66" mass="7795">VIPSKRHRPVGQETGQTNPIERLNNTLRQRISRLVRQSLSFSKKMDNHIGAIWYFIHDYNAQLARH</sequence>
<dbReference type="AlphaFoldDB" id="A0A552FJC2"/>
<feature type="non-terminal residue" evidence="1">
    <location>
        <position position="1"/>
    </location>
</feature>
<protein>
    <submittedName>
        <fullName evidence="1">IS1 family transposase</fullName>
    </submittedName>
</protein>
<name>A0A552FJC2_MICAE</name>
<accession>A0A552FJC2</accession>
<organism evidence="1 2">
    <name type="scientific">Microcystis aeruginosa Ma_QC_Ch_20071001_S25D</name>
    <dbReference type="NCBI Taxonomy" id="2486250"/>
    <lineage>
        <taxon>Bacteria</taxon>
        <taxon>Bacillati</taxon>
        <taxon>Cyanobacteriota</taxon>
        <taxon>Cyanophyceae</taxon>
        <taxon>Oscillatoriophycideae</taxon>
        <taxon>Chroococcales</taxon>
        <taxon>Microcystaceae</taxon>
        <taxon>Microcystis</taxon>
    </lineage>
</organism>
<evidence type="ECO:0000313" key="1">
    <source>
        <dbReference type="EMBL" id="TRU46796.1"/>
    </source>
</evidence>
<reference evidence="1 2" key="1">
    <citation type="submission" date="2019-01" db="EMBL/GenBank/DDBJ databases">
        <title>Coherence of Microcystis species and biogeography revealed through population genomics.</title>
        <authorList>
            <person name="Perez-Carrascal O.M."/>
            <person name="Terrat Y."/>
            <person name="Giani A."/>
            <person name="Fortin N."/>
            <person name="Tromas N."/>
            <person name="Shapiro B.J."/>
        </authorList>
    </citation>
    <scope>NUCLEOTIDE SEQUENCE [LARGE SCALE GENOMIC DNA]</scope>
    <source>
        <strain evidence="1">Ma_QC_Ch_20071001_S25D</strain>
    </source>
</reference>
<evidence type="ECO:0000313" key="2">
    <source>
        <dbReference type="Proteomes" id="UP000316958"/>
    </source>
</evidence>
<dbReference type="GO" id="GO:0004803">
    <property type="term" value="F:transposase activity"/>
    <property type="evidence" value="ECO:0007669"/>
    <property type="project" value="InterPro"/>
</dbReference>
<dbReference type="InterPro" id="IPR005063">
    <property type="entry name" value="Transposase_27"/>
</dbReference>
<dbReference type="Proteomes" id="UP000316958">
    <property type="component" value="Unassembled WGS sequence"/>
</dbReference>
<gene>
    <name evidence="1" type="ORF">EWV57_17825</name>
</gene>
<dbReference type="Pfam" id="PF03400">
    <property type="entry name" value="DDE_Tnp_IS1"/>
    <property type="match status" value="1"/>
</dbReference>
<dbReference type="GO" id="GO:0006313">
    <property type="term" value="P:DNA transposition"/>
    <property type="evidence" value="ECO:0007669"/>
    <property type="project" value="InterPro"/>
</dbReference>
<proteinExistence type="predicted"/>